<keyword evidence="6 10" id="KW-1133">Transmembrane helix</keyword>
<keyword evidence="7 8" id="KW-0472">Membrane</keyword>
<evidence type="ECO:0000256" key="3">
    <source>
        <dbReference type="ARBA" id="ARBA00022448"/>
    </source>
</evidence>
<protein>
    <recommendedName>
        <fullName evidence="13">NnrU domain-containing protein</fullName>
    </recommendedName>
</protein>
<dbReference type="InterPro" id="IPR018108">
    <property type="entry name" value="MCP_transmembrane"/>
</dbReference>
<dbReference type="EMBL" id="JBBXJM010000003">
    <property type="protein sequence ID" value="KAL1409433.1"/>
    <property type="molecule type" value="Genomic_DNA"/>
</dbReference>
<keyword evidence="5" id="KW-0677">Repeat</keyword>
<dbReference type="RefSeq" id="XP_069209377.1">
    <property type="nucleotide sequence ID" value="XM_069351959.1"/>
</dbReference>
<comment type="similarity">
    <text evidence="2 9">Belongs to the mitochondrial carrier (TC 2.A.29) family.</text>
</comment>
<dbReference type="InterPro" id="IPR023395">
    <property type="entry name" value="MCP_dom_sf"/>
</dbReference>
<keyword evidence="12" id="KW-1185">Reference proteome</keyword>
<feature type="transmembrane region" description="Helical" evidence="10">
    <location>
        <begin position="263"/>
        <end position="283"/>
    </location>
</feature>
<evidence type="ECO:0000256" key="8">
    <source>
        <dbReference type="PROSITE-ProRule" id="PRU00282"/>
    </source>
</evidence>
<keyword evidence="4 8" id="KW-0812">Transmembrane</keyword>
<dbReference type="Gene3D" id="1.50.40.10">
    <property type="entry name" value="Mitochondrial carrier domain"/>
    <property type="match status" value="1"/>
</dbReference>
<evidence type="ECO:0000256" key="1">
    <source>
        <dbReference type="ARBA" id="ARBA00004141"/>
    </source>
</evidence>
<proteinExistence type="inferred from homology"/>
<evidence type="ECO:0000256" key="5">
    <source>
        <dbReference type="ARBA" id="ARBA00022737"/>
    </source>
</evidence>
<dbReference type="GeneID" id="95984459"/>
<keyword evidence="3 9" id="KW-0813">Transport</keyword>
<gene>
    <name evidence="11" type="ORF">Q8F55_003416</name>
</gene>
<reference evidence="11 12" key="1">
    <citation type="submission" date="2023-08" db="EMBL/GenBank/DDBJ databases">
        <title>Annotated Genome Sequence of Vanrija albida AlHP1.</title>
        <authorList>
            <person name="Herzog R."/>
        </authorList>
    </citation>
    <scope>NUCLEOTIDE SEQUENCE [LARGE SCALE GENOMIC DNA]</scope>
    <source>
        <strain evidence="11 12">AlHP1</strain>
    </source>
</reference>
<evidence type="ECO:0000256" key="9">
    <source>
        <dbReference type="RuleBase" id="RU000488"/>
    </source>
</evidence>
<evidence type="ECO:0000256" key="7">
    <source>
        <dbReference type="ARBA" id="ARBA00023136"/>
    </source>
</evidence>
<feature type="repeat" description="Solcar" evidence="8">
    <location>
        <begin position="187"/>
        <end position="284"/>
    </location>
</feature>
<feature type="transmembrane region" description="Helical" evidence="10">
    <location>
        <begin position="152"/>
        <end position="172"/>
    </location>
</feature>
<sequence length="284" mass="31557">MTAPLGALVRLRVNHRPVSVRLAEETGTADADAEATRTPTTLWGMLAASKRQYGWDGVFAGWLWMLLTALAAFFTSRGALHALEKINYPRGMDAQSTAAMVLTSLLIIPLCVVTTREMVTPFNEWSAYQRSLHIQPLHKLLTAEERANPLRLYSWGLVAAVALRSSIYFVVLPRIKHALLGVIPILWVDMPHWYAFWGSAFLFTTCLTPLDVLVARLAAQRSDELGTYSNSDGGMRLIEIRSPPYAGLVDAVSCILQEEGWTAFFRGWVWTGLFAMAVSTVLML</sequence>
<dbReference type="PROSITE" id="PS50920">
    <property type="entry name" value="SOLCAR"/>
    <property type="match status" value="1"/>
</dbReference>
<evidence type="ECO:0000256" key="10">
    <source>
        <dbReference type="SAM" id="Phobius"/>
    </source>
</evidence>
<dbReference type="SUPFAM" id="SSF103506">
    <property type="entry name" value="Mitochondrial carrier"/>
    <property type="match status" value="1"/>
</dbReference>
<feature type="transmembrane region" description="Helical" evidence="10">
    <location>
        <begin position="192"/>
        <end position="214"/>
    </location>
</feature>
<comment type="caution">
    <text evidence="11">The sequence shown here is derived from an EMBL/GenBank/DDBJ whole genome shotgun (WGS) entry which is preliminary data.</text>
</comment>
<evidence type="ECO:0000313" key="12">
    <source>
        <dbReference type="Proteomes" id="UP001565368"/>
    </source>
</evidence>
<comment type="subcellular location">
    <subcellularLocation>
        <location evidence="1">Membrane</location>
        <topology evidence="1">Multi-pass membrane protein</topology>
    </subcellularLocation>
</comment>
<evidence type="ECO:0000256" key="2">
    <source>
        <dbReference type="ARBA" id="ARBA00006375"/>
    </source>
</evidence>
<accession>A0ABR3Q3W2</accession>
<dbReference type="PANTHER" id="PTHR45683">
    <property type="entry name" value="MITOCHONDRIAL NICOTINAMIDE ADENINE DINUCLEOTIDE TRANSPORTER 1-RELATED-RELATED"/>
    <property type="match status" value="1"/>
</dbReference>
<dbReference type="Pfam" id="PF00153">
    <property type="entry name" value="Mito_carr"/>
    <property type="match status" value="1"/>
</dbReference>
<evidence type="ECO:0000256" key="4">
    <source>
        <dbReference type="ARBA" id="ARBA00022692"/>
    </source>
</evidence>
<feature type="transmembrane region" description="Helical" evidence="10">
    <location>
        <begin position="53"/>
        <end position="74"/>
    </location>
</feature>
<dbReference type="Proteomes" id="UP001565368">
    <property type="component" value="Unassembled WGS sequence"/>
</dbReference>
<evidence type="ECO:0000313" key="11">
    <source>
        <dbReference type="EMBL" id="KAL1409433.1"/>
    </source>
</evidence>
<organism evidence="11 12">
    <name type="scientific">Vanrija albida</name>
    <dbReference type="NCBI Taxonomy" id="181172"/>
    <lineage>
        <taxon>Eukaryota</taxon>
        <taxon>Fungi</taxon>
        <taxon>Dikarya</taxon>
        <taxon>Basidiomycota</taxon>
        <taxon>Agaricomycotina</taxon>
        <taxon>Tremellomycetes</taxon>
        <taxon>Trichosporonales</taxon>
        <taxon>Trichosporonaceae</taxon>
        <taxon>Vanrija</taxon>
    </lineage>
</organism>
<dbReference type="InterPro" id="IPR044712">
    <property type="entry name" value="SLC25A32-like"/>
</dbReference>
<evidence type="ECO:0000256" key="6">
    <source>
        <dbReference type="ARBA" id="ARBA00022989"/>
    </source>
</evidence>
<evidence type="ECO:0008006" key="13">
    <source>
        <dbReference type="Google" id="ProtNLM"/>
    </source>
</evidence>
<feature type="transmembrane region" description="Helical" evidence="10">
    <location>
        <begin position="94"/>
        <end position="113"/>
    </location>
</feature>
<name>A0ABR3Q3W2_9TREE</name>